<protein>
    <submittedName>
        <fullName evidence="1">Uncharacterized protein</fullName>
    </submittedName>
</protein>
<proteinExistence type="predicted"/>
<keyword evidence="2" id="KW-1185">Reference proteome</keyword>
<dbReference type="Proteomes" id="UP001241377">
    <property type="component" value="Unassembled WGS sequence"/>
</dbReference>
<name>A0ACC2VJW2_9TREE</name>
<comment type="caution">
    <text evidence="1">The sequence shown here is derived from an EMBL/GenBank/DDBJ whole genome shotgun (WGS) entry which is preliminary data.</text>
</comment>
<dbReference type="EMBL" id="JASBWR010000069">
    <property type="protein sequence ID" value="KAJ9099577.1"/>
    <property type="molecule type" value="Genomic_DNA"/>
</dbReference>
<gene>
    <name evidence="1" type="ORF">QFC19_006002</name>
</gene>
<evidence type="ECO:0000313" key="2">
    <source>
        <dbReference type="Proteomes" id="UP001241377"/>
    </source>
</evidence>
<sequence>MLPLDLSHLLSEQAKARKGSKLKSCVHYKNEPNFGFLAGGLPLPSYFAWEAVSASTRKPPFEGGLSAISTAENQLSFTVSQDSTDLDIPLSASLQYAVAIGPAPLRQFLIEHTKVVHKIPYEEWELATTVGNTQSWDACIRTFCNQDDSILVEKYSFSSAMETAALQGIRLVPMDVDESGILPKKLESKLFKMKAKGEKLPKIIYCIPTGQNPTGICISGERRKHIYDIALKYDLVIVEDEPYYFLQLDPYVAPEKRGSSTKSLTNSEFLESMVPSFLNFDTEGRVVRLDSFSKVLAPGSRLGWITCQKKLMERFLRNFESTFQTPSGFSSSIIYGTLSRWGQQGYIEWLKALRVEYTWKRNLAIDFCRKYLPEALSRINAPNAGMFFIVSFDTSKHPEFATKYNSDPLAVEAAIYEATIENKAILVPGSWFEVREQDEEPSTVIFFRGTYAATEIDVLERGIERFGKAVREVFSLHE</sequence>
<evidence type="ECO:0000313" key="1">
    <source>
        <dbReference type="EMBL" id="KAJ9099577.1"/>
    </source>
</evidence>
<accession>A0ACC2VJW2</accession>
<reference evidence="1" key="1">
    <citation type="submission" date="2023-04" db="EMBL/GenBank/DDBJ databases">
        <title>Draft Genome sequencing of Naganishia species isolated from polar environments using Oxford Nanopore Technology.</title>
        <authorList>
            <person name="Leo P."/>
            <person name="Venkateswaran K."/>
        </authorList>
    </citation>
    <scope>NUCLEOTIDE SEQUENCE</scope>
    <source>
        <strain evidence="1">MNA-CCFEE 5261</strain>
    </source>
</reference>
<organism evidence="1 2">
    <name type="scientific">Naganishia cerealis</name>
    <dbReference type="NCBI Taxonomy" id="610337"/>
    <lineage>
        <taxon>Eukaryota</taxon>
        <taxon>Fungi</taxon>
        <taxon>Dikarya</taxon>
        <taxon>Basidiomycota</taxon>
        <taxon>Agaricomycotina</taxon>
        <taxon>Tremellomycetes</taxon>
        <taxon>Filobasidiales</taxon>
        <taxon>Filobasidiaceae</taxon>
        <taxon>Naganishia</taxon>
    </lineage>
</organism>